<name>A0A151SJX3_CAJCA</name>
<feature type="domain" description="Integrase catalytic" evidence="1">
    <location>
        <begin position="134"/>
        <end position="265"/>
    </location>
</feature>
<dbReference type="Gramene" id="C.cajan_01213.t">
    <property type="protein sequence ID" value="C.cajan_01213.t"/>
    <property type="gene ID" value="C.cajan_01213"/>
</dbReference>
<dbReference type="InterPro" id="IPR039537">
    <property type="entry name" value="Retrotran_Ty1/copia-like"/>
</dbReference>
<dbReference type="InterPro" id="IPR001584">
    <property type="entry name" value="Integrase_cat-core"/>
</dbReference>
<evidence type="ECO:0000313" key="2">
    <source>
        <dbReference type="EMBL" id="KYP55041.1"/>
    </source>
</evidence>
<evidence type="ECO:0000313" key="3">
    <source>
        <dbReference type="Proteomes" id="UP000075243"/>
    </source>
</evidence>
<protein>
    <submittedName>
        <fullName evidence="2">Retrovirus-related Pol polyprotein from transposon TNT 1-94</fullName>
    </submittedName>
</protein>
<organism evidence="2 3">
    <name type="scientific">Cajanus cajan</name>
    <name type="common">Pigeon pea</name>
    <name type="synonym">Cajanus indicus</name>
    <dbReference type="NCBI Taxonomy" id="3821"/>
    <lineage>
        <taxon>Eukaryota</taxon>
        <taxon>Viridiplantae</taxon>
        <taxon>Streptophyta</taxon>
        <taxon>Embryophyta</taxon>
        <taxon>Tracheophyta</taxon>
        <taxon>Spermatophyta</taxon>
        <taxon>Magnoliopsida</taxon>
        <taxon>eudicotyledons</taxon>
        <taxon>Gunneridae</taxon>
        <taxon>Pentapetalae</taxon>
        <taxon>rosids</taxon>
        <taxon>fabids</taxon>
        <taxon>Fabales</taxon>
        <taxon>Fabaceae</taxon>
        <taxon>Papilionoideae</taxon>
        <taxon>50 kb inversion clade</taxon>
        <taxon>NPAAA clade</taxon>
        <taxon>indigoferoid/millettioid clade</taxon>
        <taxon>Phaseoleae</taxon>
        <taxon>Cajanus</taxon>
    </lineage>
</organism>
<dbReference type="SUPFAM" id="SSF53098">
    <property type="entry name" value="Ribonuclease H-like"/>
    <property type="match status" value="1"/>
</dbReference>
<proteinExistence type="predicted"/>
<dbReference type="Proteomes" id="UP000075243">
    <property type="component" value="Chromosome 11"/>
</dbReference>
<dbReference type="PANTHER" id="PTHR42648:SF31">
    <property type="entry name" value="RNA-DIRECTED DNA POLYMERASE"/>
    <property type="match status" value="1"/>
</dbReference>
<dbReference type="PROSITE" id="PS50994">
    <property type="entry name" value="INTEGRASE"/>
    <property type="match status" value="1"/>
</dbReference>
<keyword evidence="3" id="KW-1185">Reference proteome</keyword>
<accession>A0A151SJX3</accession>
<dbReference type="InterPro" id="IPR012337">
    <property type="entry name" value="RNaseH-like_sf"/>
</dbReference>
<gene>
    <name evidence="2" type="ORF">KK1_001245</name>
</gene>
<dbReference type="AlphaFoldDB" id="A0A151SJX3"/>
<dbReference type="PANTHER" id="PTHR42648">
    <property type="entry name" value="TRANSPOSASE, PUTATIVE-RELATED"/>
    <property type="match status" value="1"/>
</dbReference>
<dbReference type="GO" id="GO:0003676">
    <property type="term" value="F:nucleic acid binding"/>
    <property type="evidence" value="ECO:0007669"/>
    <property type="project" value="InterPro"/>
</dbReference>
<evidence type="ECO:0000259" key="1">
    <source>
        <dbReference type="PROSITE" id="PS50994"/>
    </source>
</evidence>
<sequence length="265" mass="30150">MLLDPLPPLNRVFSLAVQQERQMFADTVEQSKVMVVAGKGGRANSGKGNSSKICCHCGISGHIVDTCYKKHGFPPHLEFTKQNQNKSQVYVNALVHNDNADRKESRLLKEHLGHQQFGFTEEQYQGLIALLQYSVSNKCFDLIHVDLWGPYSIPFVHGHKYFLTIVDDHSRYTWIFPLKLKSETSKILQNFVSLIKTQFDSVIKVIRSDNGTEFCMNDFYASKGIIHHTSCAYTPEQNGIVERKHGHLLNVARALMLQSNLPKIY</sequence>
<dbReference type="Pfam" id="PF00665">
    <property type="entry name" value="rve"/>
    <property type="match status" value="1"/>
</dbReference>
<dbReference type="GO" id="GO:0015074">
    <property type="term" value="P:DNA integration"/>
    <property type="evidence" value="ECO:0007669"/>
    <property type="project" value="InterPro"/>
</dbReference>
<reference evidence="2 3" key="1">
    <citation type="journal article" date="2012" name="Nat. Biotechnol.">
        <title>Draft genome sequence of pigeonpea (Cajanus cajan), an orphan legume crop of resource-poor farmers.</title>
        <authorList>
            <person name="Varshney R.K."/>
            <person name="Chen W."/>
            <person name="Li Y."/>
            <person name="Bharti A.K."/>
            <person name="Saxena R.K."/>
            <person name="Schlueter J.A."/>
            <person name="Donoghue M.T."/>
            <person name="Azam S."/>
            <person name="Fan G."/>
            <person name="Whaley A.M."/>
            <person name="Farmer A.D."/>
            <person name="Sheridan J."/>
            <person name="Iwata A."/>
            <person name="Tuteja R."/>
            <person name="Penmetsa R.V."/>
            <person name="Wu W."/>
            <person name="Upadhyaya H.D."/>
            <person name="Yang S.P."/>
            <person name="Shah T."/>
            <person name="Saxena K.B."/>
            <person name="Michael T."/>
            <person name="McCombie W.R."/>
            <person name="Yang B."/>
            <person name="Zhang G."/>
            <person name="Yang H."/>
            <person name="Wang J."/>
            <person name="Spillane C."/>
            <person name="Cook D.R."/>
            <person name="May G.D."/>
            <person name="Xu X."/>
            <person name="Jackson S.A."/>
        </authorList>
    </citation>
    <scope>NUCLEOTIDE SEQUENCE [LARGE SCALE GENOMIC DNA]</scope>
    <source>
        <strain evidence="3">cv. Asha</strain>
    </source>
</reference>
<dbReference type="Gene3D" id="3.30.420.10">
    <property type="entry name" value="Ribonuclease H-like superfamily/Ribonuclease H"/>
    <property type="match status" value="1"/>
</dbReference>
<dbReference type="InterPro" id="IPR036397">
    <property type="entry name" value="RNaseH_sf"/>
</dbReference>
<dbReference type="EMBL" id="CM003613">
    <property type="protein sequence ID" value="KYP55041.1"/>
    <property type="molecule type" value="Genomic_DNA"/>
</dbReference>